<dbReference type="RefSeq" id="WP_212320856.1">
    <property type="nucleotide sequence ID" value="NZ_AP024463.1"/>
</dbReference>
<feature type="domain" description="TadE-like" evidence="1">
    <location>
        <begin position="3"/>
        <end position="43"/>
    </location>
</feature>
<reference evidence="2 3" key="1">
    <citation type="submission" date="2021-03" db="EMBL/GenBank/DDBJ databases">
        <title>Human Oral Microbial Genomes.</title>
        <authorList>
            <person name="Johnston C.D."/>
            <person name="Chen T."/>
            <person name="Dewhirst F.E."/>
        </authorList>
    </citation>
    <scope>NUCLEOTIDE SEQUENCE [LARGE SCALE GENOMIC DNA]</scope>
    <source>
        <strain evidence="2 3">DSMZ 100122</strain>
    </source>
</reference>
<evidence type="ECO:0000313" key="2">
    <source>
        <dbReference type="EMBL" id="QUC06851.1"/>
    </source>
</evidence>
<gene>
    <name evidence="2" type="ORF">J5A65_07585</name>
</gene>
<name>A0ABX7Y1Y1_9ACTN</name>
<proteinExistence type="predicted"/>
<evidence type="ECO:0000259" key="1">
    <source>
        <dbReference type="Pfam" id="PF07811"/>
    </source>
</evidence>
<protein>
    <submittedName>
        <fullName evidence="2">Pilus assembly protein</fullName>
    </submittedName>
</protein>
<dbReference type="Proteomes" id="UP000678513">
    <property type="component" value="Chromosome"/>
</dbReference>
<sequence length="113" mass="11524">MTGSVQVALLLPLAVLVLLATLQWALLLWAESTAMAAAQDSARAAAALGASEADGQAAGERAVSNSGIGNVTIAVSRTTGFSNAVVRGAAIRVLPLVDVTVRQEAMVPVERTR</sequence>
<accession>A0ABX7Y1Y1</accession>
<evidence type="ECO:0000313" key="3">
    <source>
        <dbReference type="Proteomes" id="UP000678513"/>
    </source>
</evidence>
<dbReference type="Pfam" id="PF07811">
    <property type="entry name" value="TadE"/>
    <property type="match status" value="1"/>
</dbReference>
<keyword evidence="3" id="KW-1185">Reference proteome</keyword>
<organism evidence="2 3">
    <name type="scientific">Arachnia rubra</name>
    <dbReference type="NCBI Taxonomy" id="1547448"/>
    <lineage>
        <taxon>Bacteria</taxon>
        <taxon>Bacillati</taxon>
        <taxon>Actinomycetota</taxon>
        <taxon>Actinomycetes</taxon>
        <taxon>Propionibacteriales</taxon>
        <taxon>Propionibacteriaceae</taxon>
        <taxon>Arachnia</taxon>
    </lineage>
</organism>
<dbReference type="InterPro" id="IPR012495">
    <property type="entry name" value="TadE-like_dom"/>
</dbReference>
<dbReference type="EMBL" id="CP072384">
    <property type="protein sequence ID" value="QUC06851.1"/>
    <property type="molecule type" value="Genomic_DNA"/>
</dbReference>